<dbReference type="PANTHER" id="PTHR11614">
    <property type="entry name" value="PHOSPHOLIPASE-RELATED"/>
    <property type="match status" value="1"/>
</dbReference>
<keyword evidence="3" id="KW-1185">Reference proteome</keyword>
<evidence type="ECO:0000313" key="2">
    <source>
        <dbReference type="EMBL" id="MEJ5220031.1"/>
    </source>
</evidence>
<accession>A0ABU8QKT9</accession>
<dbReference type="SUPFAM" id="SSF53474">
    <property type="entry name" value="alpha/beta-Hydrolases"/>
    <property type="match status" value="1"/>
</dbReference>
<dbReference type="InterPro" id="IPR022742">
    <property type="entry name" value="Hydrolase_4"/>
</dbReference>
<gene>
    <name evidence="2" type="ORF">WG622_17380</name>
</gene>
<dbReference type="Proteomes" id="UP001368270">
    <property type="component" value="Unassembled WGS sequence"/>
</dbReference>
<dbReference type="EMBL" id="JBBGAZ010000015">
    <property type="protein sequence ID" value="MEJ5220031.1"/>
    <property type="molecule type" value="Genomic_DNA"/>
</dbReference>
<sequence length="283" mass="31337">MRAGIWSNQASHKGTVFIFPGRSEYLERFGRTTSALLGSGFAVVSLDWRGHGLSDRIAKNPRACHVTRFTYYQKDVAAIIELAKAKDMPQPWFLFGNSMGGCIGLRALYNDLPVAAAAFTAPLWDIKMSKPLRAIATPISVVAHALGRSQSYVPGYNSESYVLKTPFSGNKVTHDQEAYDFLTTLAKQMPEFEIGGPTMGWLQECLKECKFLSTNPSPDIPCLAFCGDQDEVVEIGAINSRMQNWRRGKFELVQGAKHELVMESSAIRDNVLGKTEAFFKNAL</sequence>
<dbReference type="GO" id="GO:0016787">
    <property type="term" value="F:hydrolase activity"/>
    <property type="evidence" value="ECO:0007669"/>
    <property type="project" value="UniProtKB-KW"/>
</dbReference>
<dbReference type="InterPro" id="IPR051044">
    <property type="entry name" value="MAG_DAG_Lipase"/>
</dbReference>
<dbReference type="Gene3D" id="3.40.50.1820">
    <property type="entry name" value="alpha/beta hydrolase"/>
    <property type="match status" value="1"/>
</dbReference>
<feature type="domain" description="Serine aminopeptidase S33" evidence="1">
    <location>
        <begin position="11"/>
        <end position="264"/>
    </location>
</feature>
<evidence type="ECO:0000259" key="1">
    <source>
        <dbReference type="Pfam" id="PF12146"/>
    </source>
</evidence>
<organism evidence="2 3">
    <name type="scientific">Cognatishimia coralii</name>
    <dbReference type="NCBI Taxonomy" id="3083254"/>
    <lineage>
        <taxon>Bacteria</taxon>
        <taxon>Pseudomonadati</taxon>
        <taxon>Pseudomonadota</taxon>
        <taxon>Alphaproteobacteria</taxon>
        <taxon>Rhodobacterales</taxon>
        <taxon>Paracoccaceae</taxon>
        <taxon>Cognatishimia</taxon>
    </lineage>
</organism>
<dbReference type="InterPro" id="IPR000073">
    <property type="entry name" value="AB_hydrolase_1"/>
</dbReference>
<name>A0ABU8QKT9_9RHOB</name>
<reference evidence="2 3" key="1">
    <citation type="submission" date="2024-03" db="EMBL/GenBank/DDBJ databases">
        <title>Cognatishimia coralii sp. nov., a marine bacterium isolated from coral surrounding seawater.</title>
        <authorList>
            <person name="Liu X."/>
            <person name="Liu S."/>
            <person name="Sun H."/>
            <person name="Zhang Y."/>
        </authorList>
    </citation>
    <scope>NUCLEOTIDE SEQUENCE [LARGE SCALE GENOMIC DNA]</scope>
    <source>
        <strain evidence="2 3">D5M38</strain>
    </source>
</reference>
<keyword evidence="2" id="KW-0378">Hydrolase</keyword>
<dbReference type="RefSeq" id="WP_339404682.1">
    <property type="nucleotide sequence ID" value="NZ_JBBGAZ010000015.1"/>
</dbReference>
<dbReference type="Pfam" id="PF12146">
    <property type="entry name" value="Hydrolase_4"/>
    <property type="match status" value="1"/>
</dbReference>
<evidence type="ECO:0000313" key="3">
    <source>
        <dbReference type="Proteomes" id="UP001368270"/>
    </source>
</evidence>
<protein>
    <submittedName>
        <fullName evidence="2">Alpha/beta hydrolase</fullName>
    </submittedName>
</protein>
<dbReference type="InterPro" id="IPR029058">
    <property type="entry name" value="AB_hydrolase_fold"/>
</dbReference>
<comment type="caution">
    <text evidence="2">The sequence shown here is derived from an EMBL/GenBank/DDBJ whole genome shotgun (WGS) entry which is preliminary data.</text>
</comment>
<dbReference type="PRINTS" id="PR00111">
    <property type="entry name" value="ABHYDROLASE"/>
</dbReference>
<proteinExistence type="predicted"/>